<dbReference type="OrthoDB" id="2284024at2759"/>
<feature type="compositionally biased region" description="Polar residues" evidence="1">
    <location>
        <begin position="43"/>
        <end position="57"/>
    </location>
</feature>
<dbReference type="Proteomes" id="UP000717996">
    <property type="component" value="Unassembled WGS sequence"/>
</dbReference>
<dbReference type="AlphaFoldDB" id="A0A9P6YJX0"/>
<name>A0A9P6YJX0_RHIOR</name>
<evidence type="ECO:0000313" key="2">
    <source>
        <dbReference type="EMBL" id="KAG1550406.1"/>
    </source>
</evidence>
<accession>A0A9P6YJX0</accession>
<dbReference type="EMBL" id="JAANIT010000213">
    <property type="protein sequence ID" value="KAG1550406.1"/>
    <property type="molecule type" value="Genomic_DNA"/>
</dbReference>
<reference evidence="2" key="1">
    <citation type="journal article" date="2020" name="Microb. Genom.">
        <title>Genetic diversity of clinical and environmental Mucorales isolates obtained from an investigation of mucormycosis cases among solid organ transplant recipients.</title>
        <authorList>
            <person name="Nguyen M.H."/>
            <person name="Kaul D."/>
            <person name="Muto C."/>
            <person name="Cheng S.J."/>
            <person name="Richter R.A."/>
            <person name="Bruno V.M."/>
            <person name="Liu G."/>
            <person name="Beyhan S."/>
            <person name="Sundermann A.J."/>
            <person name="Mounaud S."/>
            <person name="Pasculle A.W."/>
            <person name="Nierman W.C."/>
            <person name="Driscoll E."/>
            <person name="Cumbie R."/>
            <person name="Clancy C.J."/>
            <person name="Dupont C.L."/>
        </authorList>
    </citation>
    <scope>NUCLEOTIDE SEQUENCE</scope>
    <source>
        <strain evidence="2">GL16</strain>
    </source>
</reference>
<gene>
    <name evidence="2" type="ORF">G6F51_002470</name>
</gene>
<proteinExistence type="predicted"/>
<comment type="caution">
    <text evidence="2">The sequence shown here is derived from an EMBL/GenBank/DDBJ whole genome shotgun (WGS) entry which is preliminary data.</text>
</comment>
<feature type="region of interest" description="Disordered" evidence="1">
    <location>
        <begin position="34"/>
        <end position="57"/>
    </location>
</feature>
<protein>
    <submittedName>
        <fullName evidence="2">Uncharacterized protein</fullName>
    </submittedName>
</protein>
<evidence type="ECO:0000256" key="1">
    <source>
        <dbReference type="SAM" id="MobiDB-lite"/>
    </source>
</evidence>
<sequence length="132" mass="14542">MDRENITNSEMEAQFRERNTNLKNDINQAVNTAASKTKDMWESAQQQDTSNIGAGSVDNATQTYGNATQTSTSAGAYNSAADNDAPLEIGHDANQWLMDSIRQDIRDMHSRDPDEFGHISGKIEDTFGENAL</sequence>
<evidence type="ECO:0000313" key="3">
    <source>
        <dbReference type="Proteomes" id="UP000717996"/>
    </source>
</evidence>
<organism evidence="2 3">
    <name type="scientific">Rhizopus oryzae</name>
    <name type="common">Mucormycosis agent</name>
    <name type="synonym">Rhizopus arrhizus var. delemar</name>
    <dbReference type="NCBI Taxonomy" id="64495"/>
    <lineage>
        <taxon>Eukaryota</taxon>
        <taxon>Fungi</taxon>
        <taxon>Fungi incertae sedis</taxon>
        <taxon>Mucoromycota</taxon>
        <taxon>Mucoromycotina</taxon>
        <taxon>Mucoromycetes</taxon>
        <taxon>Mucorales</taxon>
        <taxon>Mucorineae</taxon>
        <taxon>Rhizopodaceae</taxon>
        <taxon>Rhizopus</taxon>
    </lineage>
</organism>